<evidence type="ECO:0000313" key="1">
    <source>
        <dbReference type="EMBL" id="PNS10686.1"/>
    </source>
</evidence>
<evidence type="ECO:0000313" key="2">
    <source>
        <dbReference type="Proteomes" id="UP000236345"/>
    </source>
</evidence>
<proteinExistence type="predicted"/>
<protein>
    <submittedName>
        <fullName evidence="1">Uncharacterized protein</fullName>
    </submittedName>
</protein>
<organism evidence="1 2">
    <name type="scientific">Mixta theicola</name>
    <dbReference type="NCBI Taxonomy" id="1458355"/>
    <lineage>
        <taxon>Bacteria</taxon>
        <taxon>Pseudomonadati</taxon>
        <taxon>Pseudomonadota</taxon>
        <taxon>Gammaproteobacteria</taxon>
        <taxon>Enterobacterales</taxon>
        <taxon>Erwiniaceae</taxon>
        <taxon>Mixta</taxon>
    </lineage>
</organism>
<reference evidence="2" key="1">
    <citation type="submission" date="2017-09" db="EMBL/GenBank/DDBJ databases">
        <authorList>
            <person name="Palmer M."/>
            <person name="Steenkamp E.T."/>
            <person name="Coetzee M.P."/>
            <person name="Avontuur J.R."/>
            <person name="Van Zyl E."/>
            <person name="Chan W.-Y."/>
            <person name="Blom J."/>
            <person name="Venter S.N."/>
        </authorList>
    </citation>
    <scope>NUCLEOTIDE SEQUENCE [LARGE SCALE GENOMIC DNA]</scope>
    <source>
        <strain evidence="2">QC88-366</strain>
    </source>
</reference>
<gene>
    <name evidence="1" type="ORF">COO59_16365</name>
</gene>
<keyword evidence="2" id="KW-1185">Reference proteome</keyword>
<dbReference type="RefSeq" id="WP_103060826.1">
    <property type="nucleotide sequence ID" value="NZ_BSOF01000029.1"/>
</dbReference>
<dbReference type="EMBL" id="NWUO01000013">
    <property type="protein sequence ID" value="PNS10686.1"/>
    <property type="molecule type" value="Genomic_DNA"/>
</dbReference>
<comment type="caution">
    <text evidence="1">The sequence shown here is derived from an EMBL/GenBank/DDBJ whole genome shotgun (WGS) entry which is preliminary data.</text>
</comment>
<name>A0A2K1Q6L0_9GAMM</name>
<dbReference type="Proteomes" id="UP000236345">
    <property type="component" value="Unassembled WGS sequence"/>
</dbReference>
<sequence length="120" mass="13497">MSKITGEKATLPGKYKYIAALSARFPVPEMTLVTEAHLNLWLANFCQAKAEIDEAEQHIAITSGAFLTDDLARIERSLNTLCWRNEAPRLLSDFIRPFDGRTAGDQFRSRHAADFSRLLS</sequence>
<dbReference type="AlphaFoldDB" id="A0A2K1Q6L0"/>
<accession>A0A2K1Q6L0</accession>